<dbReference type="PANTHER" id="PTHR10048:SF22">
    <property type="entry name" value="PHOSPHATIDYLINOSITOL 4-KINASE BETA"/>
    <property type="match status" value="1"/>
</dbReference>
<feature type="region of interest" description="Disordered" evidence="5">
    <location>
        <begin position="1013"/>
        <end position="1052"/>
    </location>
</feature>
<dbReference type="SMART" id="SM00146">
    <property type="entry name" value="PI3Kc"/>
    <property type="match status" value="1"/>
</dbReference>
<keyword evidence="9" id="KW-1185">Reference proteome</keyword>
<feature type="compositionally biased region" description="Low complexity" evidence="5">
    <location>
        <begin position="76"/>
        <end position="88"/>
    </location>
</feature>
<dbReference type="PROSITE" id="PS51545">
    <property type="entry name" value="PIK_HELICAL"/>
    <property type="match status" value="1"/>
</dbReference>
<dbReference type="InterPro" id="IPR000403">
    <property type="entry name" value="PI3/4_kinase_cat_dom"/>
</dbReference>
<evidence type="ECO:0000256" key="3">
    <source>
        <dbReference type="ARBA" id="ARBA00022679"/>
    </source>
</evidence>
<keyword evidence="3" id="KW-0808">Transferase</keyword>
<dbReference type="Proteomes" id="UP000005238">
    <property type="component" value="Unassembled WGS sequence"/>
</dbReference>
<dbReference type="Pfam" id="PF00454">
    <property type="entry name" value="PI3_PI4_kinase"/>
    <property type="match status" value="1"/>
</dbReference>
<evidence type="ECO:0000313" key="8">
    <source>
        <dbReference type="EnsemblProtists" id="Phyra84131"/>
    </source>
</evidence>
<dbReference type="eggNOG" id="KOG0903">
    <property type="taxonomic scope" value="Eukaryota"/>
</dbReference>
<evidence type="ECO:0000259" key="6">
    <source>
        <dbReference type="PROSITE" id="PS50290"/>
    </source>
</evidence>
<feature type="domain" description="PIK helical" evidence="7">
    <location>
        <begin position="42"/>
        <end position="229"/>
    </location>
</feature>
<evidence type="ECO:0000256" key="4">
    <source>
        <dbReference type="ARBA" id="ARBA00022777"/>
    </source>
</evidence>
<feature type="compositionally biased region" description="Basic and acidic residues" evidence="5">
    <location>
        <begin position="531"/>
        <end position="540"/>
    </location>
</feature>
<dbReference type="SUPFAM" id="SSF48371">
    <property type="entry name" value="ARM repeat"/>
    <property type="match status" value="1"/>
</dbReference>
<reference evidence="9" key="1">
    <citation type="journal article" date="2006" name="Science">
        <title>Phytophthora genome sequences uncover evolutionary origins and mechanisms of pathogenesis.</title>
        <authorList>
            <person name="Tyler B.M."/>
            <person name="Tripathy S."/>
            <person name="Zhang X."/>
            <person name="Dehal P."/>
            <person name="Jiang R.H."/>
            <person name="Aerts A."/>
            <person name="Arredondo F.D."/>
            <person name="Baxter L."/>
            <person name="Bensasson D."/>
            <person name="Beynon J.L."/>
            <person name="Chapman J."/>
            <person name="Damasceno C.M."/>
            <person name="Dorrance A.E."/>
            <person name="Dou D."/>
            <person name="Dickerman A.W."/>
            <person name="Dubchak I.L."/>
            <person name="Garbelotto M."/>
            <person name="Gijzen M."/>
            <person name="Gordon S.G."/>
            <person name="Govers F."/>
            <person name="Grunwald N.J."/>
            <person name="Huang W."/>
            <person name="Ivors K.L."/>
            <person name="Jones R.W."/>
            <person name="Kamoun S."/>
            <person name="Krampis K."/>
            <person name="Lamour K.H."/>
            <person name="Lee M.K."/>
            <person name="McDonald W.H."/>
            <person name="Medina M."/>
            <person name="Meijer H.J."/>
            <person name="Nordberg E.K."/>
            <person name="Maclean D.J."/>
            <person name="Ospina-Giraldo M.D."/>
            <person name="Morris P.F."/>
            <person name="Phuntumart V."/>
            <person name="Putnam N.H."/>
            <person name="Rash S."/>
            <person name="Rose J.K."/>
            <person name="Sakihama Y."/>
            <person name="Salamov A.A."/>
            <person name="Savidor A."/>
            <person name="Scheuring C.F."/>
            <person name="Smith B.M."/>
            <person name="Sobral B.W."/>
            <person name="Terry A."/>
            <person name="Torto-Alalibo T.A."/>
            <person name="Win J."/>
            <person name="Xu Z."/>
            <person name="Zhang H."/>
            <person name="Grigoriev I.V."/>
            <person name="Rokhsar D.S."/>
            <person name="Boore J.L."/>
        </authorList>
    </citation>
    <scope>NUCLEOTIDE SEQUENCE [LARGE SCALE GENOMIC DNA]</scope>
    <source>
        <strain evidence="9">Pr102</strain>
    </source>
</reference>
<dbReference type="InterPro" id="IPR036940">
    <property type="entry name" value="PI3/4_kinase_cat_sf"/>
</dbReference>
<proteinExistence type="predicted"/>
<feature type="region of interest" description="Disordered" evidence="5">
    <location>
        <begin position="758"/>
        <end position="790"/>
    </location>
</feature>
<feature type="region of interest" description="Disordered" evidence="5">
    <location>
        <begin position="961"/>
        <end position="998"/>
    </location>
</feature>
<feature type="region of interest" description="Disordered" evidence="5">
    <location>
        <begin position="450"/>
        <end position="568"/>
    </location>
</feature>
<dbReference type="FunFam" id="1.10.1070.11:FF:000016">
    <property type="entry name" value="PIK1p Phosphatidylinositol 4-kinase"/>
    <property type="match status" value="1"/>
</dbReference>
<dbReference type="InterPro" id="IPR001263">
    <property type="entry name" value="PI3K_accessory_dom"/>
</dbReference>
<feature type="domain" description="PI3K/PI4K catalytic" evidence="6">
    <location>
        <begin position="1051"/>
        <end position="1327"/>
    </location>
</feature>
<evidence type="ECO:0000259" key="7">
    <source>
        <dbReference type="PROSITE" id="PS51545"/>
    </source>
</evidence>
<feature type="compositionally biased region" description="Polar residues" evidence="5">
    <location>
        <begin position="961"/>
        <end position="970"/>
    </location>
</feature>
<dbReference type="EnsemblProtists" id="Phyra84131">
    <property type="protein sequence ID" value="Phyra84131"/>
    <property type="gene ID" value="Phyra84131"/>
</dbReference>
<dbReference type="PROSITE" id="PS50290">
    <property type="entry name" value="PI3_4_KINASE_3"/>
    <property type="match status" value="1"/>
</dbReference>
<dbReference type="InParanoid" id="H3H1K4"/>
<feature type="region of interest" description="Disordered" evidence="5">
    <location>
        <begin position="802"/>
        <end position="927"/>
    </location>
</feature>
<dbReference type="PROSITE" id="PS00915">
    <property type="entry name" value="PI3_4_KINASE_1"/>
    <property type="match status" value="1"/>
</dbReference>
<dbReference type="InterPro" id="IPR018936">
    <property type="entry name" value="PI3/4_kinase_CS"/>
</dbReference>
<dbReference type="PANTHER" id="PTHR10048">
    <property type="entry name" value="PHOSPHATIDYLINOSITOL KINASE"/>
    <property type="match status" value="1"/>
</dbReference>
<evidence type="ECO:0000256" key="5">
    <source>
        <dbReference type="SAM" id="MobiDB-lite"/>
    </source>
</evidence>
<feature type="compositionally biased region" description="Acidic residues" evidence="5">
    <location>
        <begin position="875"/>
        <end position="890"/>
    </location>
</feature>
<feature type="compositionally biased region" description="Acidic residues" evidence="5">
    <location>
        <begin position="503"/>
        <end position="515"/>
    </location>
</feature>
<evidence type="ECO:0000256" key="2">
    <source>
        <dbReference type="ARBA" id="ARBA00012169"/>
    </source>
</evidence>
<dbReference type="HOGENOM" id="CLU_005963_0_0_1"/>
<feature type="compositionally biased region" description="Polar residues" evidence="5">
    <location>
        <begin position="590"/>
        <end position="604"/>
    </location>
</feature>
<evidence type="ECO:0000256" key="1">
    <source>
        <dbReference type="ARBA" id="ARBA00001686"/>
    </source>
</evidence>
<protein>
    <recommendedName>
        <fullName evidence="2">1-phosphatidylinositol 4-kinase</fullName>
        <ecNumber evidence="2">2.7.1.67</ecNumber>
    </recommendedName>
</protein>
<keyword evidence="4" id="KW-0418">Kinase</keyword>
<dbReference type="Gene3D" id="3.30.1010.10">
    <property type="entry name" value="Phosphatidylinositol 3-kinase Catalytic Subunit, Chain A, domain 4"/>
    <property type="match status" value="1"/>
</dbReference>
<evidence type="ECO:0000313" key="9">
    <source>
        <dbReference type="Proteomes" id="UP000005238"/>
    </source>
</evidence>
<accession>H3H1K4</accession>
<dbReference type="Gene3D" id="1.25.40.70">
    <property type="entry name" value="Phosphatidylinositol 3-kinase, accessory domain (PIK)"/>
    <property type="match status" value="1"/>
</dbReference>
<dbReference type="InterPro" id="IPR011009">
    <property type="entry name" value="Kinase-like_dom_sf"/>
</dbReference>
<comment type="catalytic activity">
    <reaction evidence="1">
        <text>a 1,2-diacyl-sn-glycero-3-phospho-(1D-myo-inositol) + ATP = a 1,2-diacyl-sn-glycero-3-phospho-(1D-myo-inositol 4-phosphate) + ADP + H(+)</text>
        <dbReference type="Rhea" id="RHEA:19877"/>
        <dbReference type="ChEBI" id="CHEBI:15378"/>
        <dbReference type="ChEBI" id="CHEBI:30616"/>
        <dbReference type="ChEBI" id="CHEBI:57880"/>
        <dbReference type="ChEBI" id="CHEBI:58178"/>
        <dbReference type="ChEBI" id="CHEBI:456216"/>
        <dbReference type="EC" id="2.7.1.67"/>
    </reaction>
</comment>
<feature type="compositionally biased region" description="Polar residues" evidence="5">
    <location>
        <begin position="557"/>
        <end position="566"/>
    </location>
</feature>
<organism evidence="8 9">
    <name type="scientific">Phytophthora ramorum</name>
    <name type="common">Sudden oak death agent</name>
    <dbReference type="NCBI Taxonomy" id="164328"/>
    <lineage>
        <taxon>Eukaryota</taxon>
        <taxon>Sar</taxon>
        <taxon>Stramenopiles</taxon>
        <taxon>Oomycota</taxon>
        <taxon>Peronosporomycetes</taxon>
        <taxon>Peronosporales</taxon>
        <taxon>Peronosporaceae</taxon>
        <taxon>Phytophthora</taxon>
    </lineage>
</organism>
<sequence>MRVTKMESTPLHVNEESSDDNQREDWESDWRTSSSSDPRLSTASRFSLVALPSKVRNSVFRRAPKPQRKTKDRSSTADTTRTSSAASTPRNATQQLECENVEKFRVFWDEKLRSTMERLAGTRPKSEDHQEDVFHLLLKLYAHQDVVAQLYSSYERNATEFEFYIPQLCTFLIHGNYAKQHQLECFLMSRSGESLPFAHRLTWFLRSFCDDAKEYQSEYLSVTASQDQENSDLLTAIGRRAGVPALLMNSGLCVEEVSATKPANLQQRRSTIFPTDHELDSETLDTDESFAGHLLSKRNSIEDEARMDEGNSQQISLYRQSPKFVEALTDLAEKLIPTPRSQRNTELRKGLTEIRDEMLPSDVIYLPVGNSYHRVKGIQVDECFTFSTKERVPYFLCVEVLDYSVASSTAASKKQRKRRRSKASRNQSRVFSLKLPFTKTEVDQVMAVDDSPMSSSTSAESELSFVPSPSIASPLPEIEEEKGPVSSESSTPLQDADAAPTDDPLDGEDGDDEKEVVERKARKSFLEDEDLQRAAEEQQERMGQWNLPRPRRHSIKDYSSSASARSGGQFDSFYSSWFSKKAQLDDEEVFQSTSAGDLAQNSTEVESDEFSIGVSEDAKPLEGSEESGVAIVEESLSAGFTGCSIGDDEVEQTNVVNILEEFTESSKTDKATEAACQGTETVGAATANGGIFSSLFIRKPKPDIDAQPEHTHEVRTSCDSAEIEPKNTVASTKPVAPVTPAQTPGLFSSLFTIKPKDVSAEPLIKDEVKPGETTGSSSEECDAAVASGEAKSVEPVGIFASLFTKKPQGNTESTAVADGTEASVSSLEPSEEGASDDVDAEDADGEESESREALPSDNDPADATDASSLESSEGVTDDVDAEDADGEDTDSNGGLFSDRESVPCEPEPSPVEKPADKPATFASWFSRKPATGLVEEVSAGGENSTELAAADEVSAIIDGQAISSEIQENGTLERPGLVDENIPHDEDRPNTRRRDLSVSLDFADPTAWKEKFDLEDGLTDDEPDAETADADAVEEDAEGYHEVSGDDNDDDEKPMIVFRERWSEKEARIRRESPFGDHPGWRLLSVIVKSNDDLRQEQFAAQLIAQCDRIFREYSLPLSLRPYNVIATSAKTGLIEAVPDTVSLDSLKRNDPGYTTLLLHGDKETTGFTRAQRNFVESLAAYSIVCYVFQIKDRHNGNILVDTDGHVIHIDFGFLLTNSPGSNWNFERAPFKLTDEFVELMGGPRSSAFRYFRSLCIRAYLALRRNMDQIVLLVEMMLVGNSDLPCFAGGKKAVIEGLRARLKPGARTSTCQVFVNKLIDESINNWRTRWYDKYQRACLGIL</sequence>
<dbReference type="OMA" id="YIPQLCT"/>
<dbReference type="GO" id="GO:0004430">
    <property type="term" value="F:1-phosphatidylinositol 4-kinase activity"/>
    <property type="evidence" value="ECO:0000318"/>
    <property type="project" value="GO_Central"/>
</dbReference>
<dbReference type="GO" id="GO:0048015">
    <property type="term" value="P:phosphatidylinositol-mediated signaling"/>
    <property type="evidence" value="ECO:0000318"/>
    <property type="project" value="GO_Central"/>
</dbReference>
<dbReference type="InterPro" id="IPR015433">
    <property type="entry name" value="PI3/4_kinase"/>
</dbReference>
<feature type="compositionally biased region" description="Basic and acidic residues" evidence="5">
    <location>
        <begin position="758"/>
        <end position="770"/>
    </location>
</feature>
<dbReference type="GO" id="GO:0046854">
    <property type="term" value="P:phosphatidylinositol phosphate biosynthetic process"/>
    <property type="evidence" value="ECO:0000318"/>
    <property type="project" value="GO_Central"/>
</dbReference>
<dbReference type="SUPFAM" id="SSF56112">
    <property type="entry name" value="Protein kinase-like (PK-like)"/>
    <property type="match status" value="1"/>
</dbReference>
<dbReference type="EC" id="2.7.1.67" evidence="2"/>
<feature type="region of interest" description="Disordered" evidence="5">
    <location>
        <begin position="1"/>
        <end position="95"/>
    </location>
</feature>
<reference evidence="8" key="2">
    <citation type="submission" date="2015-06" db="UniProtKB">
        <authorList>
            <consortium name="EnsemblProtists"/>
        </authorList>
    </citation>
    <scope>IDENTIFICATION</scope>
    <source>
        <strain evidence="8">Pr102</strain>
    </source>
</reference>
<dbReference type="GO" id="GO:0005737">
    <property type="term" value="C:cytoplasm"/>
    <property type="evidence" value="ECO:0000318"/>
    <property type="project" value="GO_Central"/>
</dbReference>
<feature type="compositionally biased region" description="Basic residues" evidence="5">
    <location>
        <begin position="62"/>
        <end position="71"/>
    </location>
</feature>
<dbReference type="Gene3D" id="1.10.1070.11">
    <property type="entry name" value="Phosphatidylinositol 3-/4-kinase, catalytic domain"/>
    <property type="match status" value="1"/>
</dbReference>
<feature type="compositionally biased region" description="Basic and acidic residues" evidence="5">
    <location>
        <begin position="20"/>
        <end position="30"/>
    </location>
</feature>
<feature type="compositionally biased region" description="Low complexity" evidence="5">
    <location>
        <begin position="451"/>
        <end position="464"/>
    </location>
</feature>
<dbReference type="EMBL" id="DS566101">
    <property type="status" value="NOT_ANNOTATED_CDS"/>
    <property type="molecule type" value="Genomic_DNA"/>
</dbReference>
<dbReference type="InterPro" id="IPR016024">
    <property type="entry name" value="ARM-type_fold"/>
</dbReference>
<dbReference type="VEuPathDB" id="FungiDB:KRP22_9953"/>
<dbReference type="CDD" id="cd05168">
    <property type="entry name" value="PI4Kc_III_beta"/>
    <property type="match status" value="1"/>
</dbReference>
<dbReference type="STRING" id="164328.H3H1K4"/>
<feature type="compositionally biased region" description="Basic and acidic residues" evidence="5">
    <location>
        <begin position="981"/>
        <end position="996"/>
    </location>
</feature>
<dbReference type="VEuPathDB" id="FungiDB:KRP23_8420"/>
<feature type="compositionally biased region" description="Acidic residues" evidence="5">
    <location>
        <begin position="829"/>
        <end position="847"/>
    </location>
</feature>
<dbReference type="InterPro" id="IPR057754">
    <property type="entry name" value="PI4-kinase_beta/PIK1_cat"/>
</dbReference>
<name>H3H1K4_PHYRM</name>
<feature type="region of interest" description="Disordered" evidence="5">
    <location>
        <begin position="585"/>
        <end position="629"/>
    </location>
</feature>
<feature type="compositionally biased region" description="Acidic residues" evidence="5">
    <location>
        <begin position="1015"/>
        <end position="1037"/>
    </location>
</feature>
<feature type="region of interest" description="Disordered" evidence="5">
    <location>
        <begin position="701"/>
        <end position="720"/>
    </location>
</feature>
<dbReference type="GO" id="GO:0016020">
    <property type="term" value="C:membrane"/>
    <property type="evidence" value="ECO:0000318"/>
    <property type="project" value="GO_Central"/>
</dbReference>
<feature type="compositionally biased region" description="Low complexity" evidence="5">
    <location>
        <begin position="491"/>
        <end position="502"/>
    </location>
</feature>
<feature type="compositionally biased region" description="Polar residues" evidence="5">
    <location>
        <begin position="31"/>
        <end position="45"/>
    </location>
</feature>
<feature type="compositionally biased region" description="Basic and acidic residues" evidence="5">
    <location>
        <begin position="701"/>
        <end position="716"/>
    </location>
</feature>
<dbReference type="InterPro" id="IPR042236">
    <property type="entry name" value="PI3K_accessory_sf"/>
</dbReference>